<dbReference type="PANTHER" id="PTHR46211:SF1">
    <property type="entry name" value="GLYCEROPHOSPHODIESTER PHOSPHODIESTERASE, CYTOPLASMIC"/>
    <property type="match status" value="1"/>
</dbReference>
<evidence type="ECO:0000313" key="3">
    <source>
        <dbReference type="Proteomes" id="UP000263642"/>
    </source>
</evidence>
<dbReference type="GO" id="GO:0008081">
    <property type="term" value="F:phosphoric diester hydrolase activity"/>
    <property type="evidence" value="ECO:0007669"/>
    <property type="project" value="InterPro"/>
</dbReference>
<name>A0A3D3REN1_9PLAN</name>
<reference evidence="2 3" key="1">
    <citation type="journal article" date="2018" name="Nat. Biotechnol.">
        <title>A standardized bacterial taxonomy based on genome phylogeny substantially revises the tree of life.</title>
        <authorList>
            <person name="Parks D.H."/>
            <person name="Chuvochina M."/>
            <person name="Waite D.W."/>
            <person name="Rinke C."/>
            <person name="Skarshewski A."/>
            <person name="Chaumeil P.A."/>
            <person name="Hugenholtz P."/>
        </authorList>
    </citation>
    <scope>NUCLEOTIDE SEQUENCE [LARGE SCALE GENOMIC DNA]</scope>
    <source>
        <strain evidence="2">UBA9375</strain>
    </source>
</reference>
<dbReference type="AlphaFoldDB" id="A0A3D3REN1"/>
<dbReference type="PANTHER" id="PTHR46211">
    <property type="entry name" value="GLYCEROPHOSPHORYL DIESTER PHOSPHODIESTERASE"/>
    <property type="match status" value="1"/>
</dbReference>
<gene>
    <name evidence="2" type="ORF">DIT97_31370</name>
</gene>
<comment type="caution">
    <text evidence="2">The sequence shown here is derived from an EMBL/GenBank/DDBJ whole genome shotgun (WGS) entry which is preliminary data.</text>
</comment>
<dbReference type="GO" id="GO:0006629">
    <property type="term" value="P:lipid metabolic process"/>
    <property type="evidence" value="ECO:0007669"/>
    <property type="project" value="InterPro"/>
</dbReference>
<evidence type="ECO:0000313" key="2">
    <source>
        <dbReference type="EMBL" id="HCO27284.1"/>
    </source>
</evidence>
<accession>A0A3D3REN1</accession>
<dbReference type="Proteomes" id="UP000263642">
    <property type="component" value="Unassembled WGS sequence"/>
</dbReference>
<dbReference type="SUPFAM" id="SSF51695">
    <property type="entry name" value="PLC-like phosphodiesterases"/>
    <property type="match status" value="1"/>
</dbReference>
<dbReference type="InterPro" id="IPR030395">
    <property type="entry name" value="GP_PDE_dom"/>
</dbReference>
<evidence type="ECO:0000259" key="1">
    <source>
        <dbReference type="PROSITE" id="PS51704"/>
    </source>
</evidence>
<dbReference type="EMBL" id="DQAY01000194">
    <property type="protein sequence ID" value="HCO27284.1"/>
    <property type="molecule type" value="Genomic_DNA"/>
</dbReference>
<dbReference type="Gene3D" id="3.20.20.190">
    <property type="entry name" value="Phosphatidylinositol (PI) phosphodiesterase"/>
    <property type="match status" value="1"/>
</dbReference>
<protein>
    <recommendedName>
        <fullName evidence="1">GP-PDE domain-containing protein</fullName>
    </recommendedName>
</protein>
<feature type="domain" description="GP-PDE" evidence="1">
    <location>
        <begin position="29"/>
        <end position="267"/>
    </location>
</feature>
<dbReference type="PROSITE" id="PS51704">
    <property type="entry name" value="GP_PDE"/>
    <property type="match status" value="1"/>
</dbReference>
<dbReference type="Pfam" id="PF03009">
    <property type="entry name" value="GDPD"/>
    <property type="match status" value="1"/>
</dbReference>
<dbReference type="InterPro" id="IPR017946">
    <property type="entry name" value="PLC-like_Pdiesterase_TIM-brl"/>
</dbReference>
<organism evidence="2 3">
    <name type="scientific">Gimesia maris</name>
    <dbReference type="NCBI Taxonomy" id="122"/>
    <lineage>
        <taxon>Bacteria</taxon>
        <taxon>Pseudomonadati</taxon>
        <taxon>Planctomycetota</taxon>
        <taxon>Planctomycetia</taxon>
        <taxon>Planctomycetales</taxon>
        <taxon>Planctomycetaceae</taxon>
        <taxon>Gimesia</taxon>
    </lineage>
</organism>
<proteinExistence type="predicted"/>
<dbReference type="PROSITE" id="PS51257">
    <property type="entry name" value="PROKAR_LIPOPROTEIN"/>
    <property type="match status" value="1"/>
</dbReference>
<sequence length="276" mass="30432">MNRYFPFLILIIAVACLPVDVRSATAGEPLIVAHRGLLRVAPENTLANFRACLELRLGFEFDVQRSKDGHLVCIHDSTLNRTTNGSGKVADLTLAEIRQLDAGSWFDPRFQGERVPTVEEVLQLAAQYRQHEILIAVDFKDPGVEQEVVELAKKQGILKRLIFIGRTIQNPLVRKNIKAASLAAETAAVANNMAEFSAALSEPDADWIYVRYLPTRSEMQQVHAAGKKSFIAGSSVSGNVPQNWQQVTAAGIDAILTDYPLALRALQQQSQLKSDD</sequence>